<dbReference type="Proteomes" id="UP000187406">
    <property type="component" value="Unassembled WGS sequence"/>
</dbReference>
<gene>
    <name evidence="2" type="ORF">CFOL_v3_17233</name>
</gene>
<organism evidence="2 3">
    <name type="scientific">Cephalotus follicularis</name>
    <name type="common">Albany pitcher plant</name>
    <dbReference type="NCBI Taxonomy" id="3775"/>
    <lineage>
        <taxon>Eukaryota</taxon>
        <taxon>Viridiplantae</taxon>
        <taxon>Streptophyta</taxon>
        <taxon>Embryophyta</taxon>
        <taxon>Tracheophyta</taxon>
        <taxon>Spermatophyta</taxon>
        <taxon>Magnoliopsida</taxon>
        <taxon>eudicotyledons</taxon>
        <taxon>Gunneridae</taxon>
        <taxon>Pentapetalae</taxon>
        <taxon>rosids</taxon>
        <taxon>fabids</taxon>
        <taxon>Oxalidales</taxon>
        <taxon>Cephalotaceae</taxon>
        <taxon>Cephalotus</taxon>
    </lineage>
</organism>
<keyword evidence="3" id="KW-1185">Reference proteome</keyword>
<dbReference type="OrthoDB" id="418237at2759"/>
<evidence type="ECO:0000313" key="2">
    <source>
        <dbReference type="EMBL" id="GAV73750.1"/>
    </source>
</evidence>
<dbReference type="AlphaFoldDB" id="A0A1Q3C0H1"/>
<proteinExistence type="predicted"/>
<name>A0A1Q3C0H1_CEPFO</name>
<feature type="compositionally biased region" description="Polar residues" evidence="1">
    <location>
        <begin position="1"/>
        <end position="15"/>
    </location>
</feature>
<reference evidence="3" key="1">
    <citation type="submission" date="2016-04" db="EMBL/GenBank/DDBJ databases">
        <title>Cephalotus genome sequencing.</title>
        <authorList>
            <person name="Fukushima K."/>
            <person name="Hasebe M."/>
            <person name="Fang X."/>
        </authorList>
    </citation>
    <scope>NUCLEOTIDE SEQUENCE [LARGE SCALE GENOMIC DNA]</scope>
    <source>
        <strain evidence="3">cv. St1</strain>
    </source>
</reference>
<accession>A0A1Q3C0H1</accession>
<comment type="caution">
    <text evidence="2">The sequence shown here is derived from an EMBL/GenBank/DDBJ whole genome shotgun (WGS) entry which is preliminary data.</text>
</comment>
<dbReference type="PANTHER" id="PTHR11439:SF483">
    <property type="entry name" value="PEPTIDE SYNTHASE GLIP-LIKE, PUTATIVE (AFU_ORTHOLOGUE AFUA_3G12920)-RELATED"/>
    <property type="match status" value="1"/>
</dbReference>
<feature type="region of interest" description="Disordered" evidence="1">
    <location>
        <begin position="1"/>
        <end position="21"/>
    </location>
</feature>
<protein>
    <recommendedName>
        <fullName evidence="4">RVT_2 domain-containing protein</fullName>
    </recommendedName>
</protein>
<evidence type="ECO:0000256" key="1">
    <source>
        <dbReference type="SAM" id="MobiDB-lite"/>
    </source>
</evidence>
<evidence type="ECO:0008006" key="4">
    <source>
        <dbReference type="Google" id="ProtNLM"/>
    </source>
</evidence>
<dbReference type="PANTHER" id="PTHR11439">
    <property type="entry name" value="GAG-POL-RELATED RETROTRANSPOSON"/>
    <property type="match status" value="1"/>
</dbReference>
<dbReference type="InParanoid" id="A0A1Q3C0H1"/>
<sequence length="125" mass="14571">MENTKRSLTPMSTSTKLEKERDEEEDCKYYLFIIGVLSYLTASRSDIMYSVYLCARFQSCPKTSHLKVTKQILRYLIDTAILGLWYPKESLFDLHAYSDADYGGCRFDRKSTSDTCQFLRNMLIS</sequence>
<dbReference type="EMBL" id="BDDD01001141">
    <property type="protein sequence ID" value="GAV73750.1"/>
    <property type="molecule type" value="Genomic_DNA"/>
</dbReference>
<evidence type="ECO:0000313" key="3">
    <source>
        <dbReference type="Proteomes" id="UP000187406"/>
    </source>
</evidence>